<reference evidence="5 6" key="1">
    <citation type="submission" date="2019-03" db="EMBL/GenBank/DDBJ databases">
        <title>Genomic Encyclopedia of Type Strains, Phase IV (KMG-IV): sequencing the most valuable type-strain genomes for metagenomic binning, comparative biology and taxonomic classification.</title>
        <authorList>
            <person name="Goeker M."/>
        </authorList>
    </citation>
    <scope>NUCLEOTIDE SEQUENCE [LARGE SCALE GENOMIC DNA]</scope>
    <source>
        <strain evidence="5 6">DSM 26377</strain>
    </source>
</reference>
<dbReference type="AlphaFoldDB" id="A0A4R7PBA0"/>
<protein>
    <submittedName>
        <fullName evidence="5">AraC family transcriptional regulator</fullName>
    </submittedName>
</protein>
<dbReference type="InterPro" id="IPR018060">
    <property type="entry name" value="HTH_AraC"/>
</dbReference>
<evidence type="ECO:0000256" key="1">
    <source>
        <dbReference type="ARBA" id="ARBA00023015"/>
    </source>
</evidence>
<keyword evidence="3" id="KW-0804">Transcription</keyword>
<evidence type="ECO:0000256" key="3">
    <source>
        <dbReference type="ARBA" id="ARBA00023163"/>
    </source>
</evidence>
<accession>A0A4R7PBA0</accession>
<evidence type="ECO:0000259" key="4">
    <source>
        <dbReference type="PROSITE" id="PS01124"/>
    </source>
</evidence>
<dbReference type="InterPro" id="IPR009057">
    <property type="entry name" value="Homeodomain-like_sf"/>
</dbReference>
<organism evidence="5 6">
    <name type="scientific">Panacagrimonas perspica</name>
    <dbReference type="NCBI Taxonomy" id="381431"/>
    <lineage>
        <taxon>Bacteria</taxon>
        <taxon>Pseudomonadati</taxon>
        <taxon>Pseudomonadota</taxon>
        <taxon>Gammaproteobacteria</taxon>
        <taxon>Nevskiales</taxon>
        <taxon>Nevskiaceae</taxon>
        <taxon>Panacagrimonas</taxon>
    </lineage>
</organism>
<keyword evidence="2" id="KW-0238">DNA-binding</keyword>
<keyword evidence="6" id="KW-1185">Reference proteome</keyword>
<dbReference type="SMART" id="SM00342">
    <property type="entry name" value="HTH_ARAC"/>
    <property type="match status" value="1"/>
</dbReference>
<name>A0A4R7PBA0_9GAMM</name>
<dbReference type="PROSITE" id="PS01124">
    <property type="entry name" value="HTH_ARAC_FAMILY_2"/>
    <property type="match status" value="1"/>
</dbReference>
<dbReference type="Pfam" id="PF12833">
    <property type="entry name" value="HTH_18"/>
    <property type="match status" value="1"/>
</dbReference>
<dbReference type="SUPFAM" id="SSF46689">
    <property type="entry name" value="Homeodomain-like"/>
    <property type="match status" value="1"/>
</dbReference>
<dbReference type="Pfam" id="PF12625">
    <property type="entry name" value="Arabinose_bd"/>
    <property type="match status" value="1"/>
</dbReference>
<dbReference type="GO" id="GO:0005829">
    <property type="term" value="C:cytosol"/>
    <property type="evidence" value="ECO:0007669"/>
    <property type="project" value="TreeGrafter"/>
</dbReference>
<dbReference type="PANTHER" id="PTHR47894:SF4">
    <property type="entry name" value="HTH-TYPE TRANSCRIPTIONAL REGULATOR GADX"/>
    <property type="match status" value="1"/>
</dbReference>
<evidence type="ECO:0000313" key="5">
    <source>
        <dbReference type="EMBL" id="TDU31267.1"/>
    </source>
</evidence>
<evidence type="ECO:0000256" key="2">
    <source>
        <dbReference type="ARBA" id="ARBA00023125"/>
    </source>
</evidence>
<dbReference type="GO" id="GO:0003700">
    <property type="term" value="F:DNA-binding transcription factor activity"/>
    <property type="evidence" value="ECO:0007669"/>
    <property type="project" value="InterPro"/>
</dbReference>
<dbReference type="InterPro" id="IPR032687">
    <property type="entry name" value="AraC-type_N"/>
</dbReference>
<dbReference type="EMBL" id="SOBT01000008">
    <property type="protein sequence ID" value="TDU31267.1"/>
    <property type="molecule type" value="Genomic_DNA"/>
</dbReference>
<dbReference type="OrthoDB" id="6816069at2"/>
<evidence type="ECO:0000313" key="6">
    <source>
        <dbReference type="Proteomes" id="UP000295341"/>
    </source>
</evidence>
<dbReference type="RefSeq" id="WP_133879870.1">
    <property type="nucleotide sequence ID" value="NZ_MWIN01000014.1"/>
</dbReference>
<dbReference type="Gene3D" id="1.10.10.60">
    <property type="entry name" value="Homeodomain-like"/>
    <property type="match status" value="1"/>
</dbReference>
<sequence length="342" mass="37592">MAGYYVRSAILVGSIPLLAERGADARELARSIGIDAAALTDPDIPVPAAQILDFYERAARVADCPTFGLRMAARTGIAVVGPLWILLRQAQTLQQMGEDLAAHFELYTRAAIVKLRRVGNDALLTWGMAGDVDRTEVQLAEFSLAVLCAELRRHAPSGWEPPSVRFRHAAPRDRAPLRRVFGANLSFDQTENGILIERRVLDQPLRAAGSRTRTLLSHVLRQGEASADPGLLSRADAAVRAMLPYGRCTLEDLSRALAMAPRTLQEHLKAQGSSFQQIRDAARADLAGRYLRESRMSLSQVADVLGFAELSVFSRCFRRWHGVSARQWRSAARARDEAVATS</sequence>
<dbReference type="PANTHER" id="PTHR47894">
    <property type="entry name" value="HTH-TYPE TRANSCRIPTIONAL REGULATOR GADX"/>
    <property type="match status" value="1"/>
</dbReference>
<comment type="caution">
    <text evidence="5">The sequence shown here is derived from an EMBL/GenBank/DDBJ whole genome shotgun (WGS) entry which is preliminary data.</text>
</comment>
<feature type="domain" description="HTH araC/xylS-type" evidence="4">
    <location>
        <begin position="233"/>
        <end position="331"/>
    </location>
</feature>
<keyword evidence="1" id="KW-0805">Transcription regulation</keyword>
<gene>
    <name evidence="5" type="ORF">DFR24_0631</name>
</gene>
<dbReference type="Proteomes" id="UP000295341">
    <property type="component" value="Unassembled WGS sequence"/>
</dbReference>
<proteinExistence type="predicted"/>
<dbReference type="GO" id="GO:0000976">
    <property type="term" value="F:transcription cis-regulatory region binding"/>
    <property type="evidence" value="ECO:0007669"/>
    <property type="project" value="TreeGrafter"/>
</dbReference>